<dbReference type="Gene3D" id="2.60.40.1180">
    <property type="entry name" value="Golgi alpha-mannosidase II"/>
    <property type="match status" value="1"/>
</dbReference>
<gene>
    <name evidence="6" type="ORF">SLS56_002552</name>
</gene>
<dbReference type="PANTHER" id="PTHR43863">
    <property type="entry name" value="HYDROLASE, PUTATIVE (AFU_ORTHOLOGUE AFUA_1G03140)-RELATED"/>
    <property type="match status" value="1"/>
</dbReference>
<dbReference type="Proteomes" id="UP001521116">
    <property type="component" value="Unassembled WGS sequence"/>
</dbReference>
<evidence type="ECO:0000313" key="6">
    <source>
        <dbReference type="EMBL" id="KAL1633961.1"/>
    </source>
</evidence>
<evidence type="ECO:0000259" key="4">
    <source>
        <dbReference type="Pfam" id="PF01055"/>
    </source>
</evidence>
<dbReference type="InterPro" id="IPR011013">
    <property type="entry name" value="Gal_mutarotase_sf_dom"/>
</dbReference>
<feature type="domain" description="Glycosyl hydrolase family 31 C-terminal" evidence="5">
    <location>
        <begin position="534"/>
        <end position="626"/>
    </location>
</feature>
<dbReference type="InterPro" id="IPR051816">
    <property type="entry name" value="Glycosyl_Hydrolase_31"/>
</dbReference>
<dbReference type="EMBL" id="JAJVDC020000018">
    <property type="protein sequence ID" value="KAL1633961.1"/>
    <property type="molecule type" value="Genomic_DNA"/>
</dbReference>
<dbReference type="InterPro" id="IPR017853">
    <property type="entry name" value="GH"/>
</dbReference>
<dbReference type="Gene3D" id="2.60.40.1760">
    <property type="entry name" value="glycosyl hydrolase (family 31)"/>
    <property type="match status" value="1"/>
</dbReference>
<dbReference type="InterPro" id="IPR048395">
    <property type="entry name" value="Glyco_hydro_31_C"/>
</dbReference>
<organism evidence="6 7">
    <name type="scientific">Neofusicoccum ribis</name>
    <dbReference type="NCBI Taxonomy" id="45134"/>
    <lineage>
        <taxon>Eukaryota</taxon>
        <taxon>Fungi</taxon>
        <taxon>Dikarya</taxon>
        <taxon>Ascomycota</taxon>
        <taxon>Pezizomycotina</taxon>
        <taxon>Dothideomycetes</taxon>
        <taxon>Dothideomycetes incertae sedis</taxon>
        <taxon>Botryosphaeriales</taxon>
        <taxon>Botryosphaeriaceae</taxon>
        <taxon>Neofusicoccum</taxon>
    </lineage>
</organism>
<proteinExistence type="inferred from homology"/>
<keyword evidence="2" id="KW-0378">Hydrolase</keyword>
<reference evidence="6 7" key="1">
    <citation type="submission" date="2024-02" db="EMBL/GenBank/DDBJ databases">
        <title>De novo assembly and annotation of 12 fungi associated with fruit tree decline syndrome in Ontario, Canada.</title>
        <authorList>
            <person name="Sulman M."/>
            <person name="Ellouze W."/>
            <person name="Ilyukhin E."/>
        </authorList>
    </citation>
    <scope>NUCLEOTIDE SEQUENCE [LARGE SCALE GENOMIC DNA]</scope>
    <source>
        <strain evidence="6 7">M1-105</strain>
    </source>
</reference>
<dbReference type="SUPFAM" id="SSF51445">
    <property type="entry name" value="(Trans)glycosidases"/>
    <property type="match status" value="1"/>
</dbReference>
<feature type="signal peptide" evidence="3">
    <location>
        <begin position="1"/>
        <end position="20"/>
    </location>
</feature>
<name>A0ABR3T4B5_9PEZI</name>
<dbReference type="CDD" id="cd14752">
    <property type="entry name" value="GH31_N"/>
    <property type="match status" value="1"/>
</dbReference>
<dbReference type="PANTHER" id="PTHR43863:SF2">
    <property type="entry name" value="MALTASE-GLUCOAMYLASE"/>
    <property type="match status" value="1"/>
</dbReference>
<sequence length="729" mass="79816">MRRAARFILALSGALKVTASYDISVSSTDPYSLAITQGNQTVIDSIAILAGSLNYTASPISASETGEIANGGGQITAEFVSETVAKIQIDAASSYIGAEFEGDPEVQRYGVWEYPWNGKVANENVSYEIKGIGEVTGVNWSNARAPFFLTSNGYGVYIDTLAMGLFDFSMPDSSRFVFNSSSLTIYVILPTAPNDYKSILTQYGALSSYIFMPPDSAYGPIIFSDNWETDFHGSVSNAQENYYDVVNHLHANQIRASAFFADRPYGTGNGSWGNFDFNLTAYPTPAEFIANLSSWGFDFQVWVANRATPATLLWNASEANDWQFAIDYATLSGGLAGPALNLSIPDAYAFFQSRLRAFTDLGVRGYKIDRGEENEMPVWEQNVQMSLFEQLCYDNMAEAYGPGNFFSFARSAVDRSRSHAAVWNGDSHANFTGLAYSVASGIRAGLLGFSMWGSDTGGYIREGASPTPTEEVWARWMHVAAYSPMYELMLGTGATPWYAPYTSELVDVFRATAAAHHQLLPFIRSHTFGAHAAGVPVVRALFLEEPADPAAWRAPHADDQYFFGAELLVAPVVAAGGRRDVYFPGGPAALYLEYANKSAVHRGGETVAVELGVRDVPVYVRAGAIVPRGDVVRANERWSDVWRPYLDVEVFPAWGVPRSEFKYYNKEKGEVVDIVLMADEGKREVKVQYGELGFNGSVVFYLKEGPRKVDLVAEGGEAIVEGVRSLFEV</sequence>
<comment type="similarity">
    <text evidence="1 2">Belongs to the glycosyl hydrolase 31 family.</text>
</comment>
<comment type="caution">
    <text evidence="6">The sequence shown here is derived from an EMBL/GenBank/DDBJ whole genome shotgun (WGS) entry which is preliminary data.</text>
</comment>
<dbReference type="InterPro" id="IPR000322">
    <property type="entry name" value="Glyco_hydro_31_TIM"/>
</dbReference>
<dbReference type="InterPro" id="IPR013780">
    <property type="entry name" value="Glyco_hydro_b"/>
</dbReference>
<evidence type="ECO:0008006" key="8">
    <source>
        <dbReference type="Google" id="ProtNLM"/>
    </source>
</evidence>
<keyword evidence="2" id="KW-0326">Glycosidase</keyword>
<dbReference type="SUPFAM" id="SSF74650">
    <property type="entry name" value="Galactose mutarotase-like"/>
    <property type="match status" value="1"/>
</dbReference>
<keyword evidence="3" id="KW-0732">Signal</keyword>
<keyword evidence="7" id="KW-1185">Reference proteome</keyword>
<evidence type="ECO:0000256" key="2">
    <source>
        <dbReference type="RuleBase" id="RU361185"/>
    </source>
</evidence>
<feature type="chain" id="PRO_5045125226" description="Glycoside hydrolase family 31 protein" evidence="3">
    <location>
        <begin position="21"/>
        <end position="729"/>
    </location>
</feature>
<dbReference type="Pfam" id="PF21365">
    <property type="entry name" value="Glyco_hydro_31_3rd"/>
    <property type="match status" value="1"/>
</dbReference>
<evidence type="ECO:0000259" key="5">
    <source>
        <dbReference type="Pfam" id="PF21365"/>
    </source>
</evidence>
<dbReference type="SUPFAM" id="SSF51011">
    <property type="entry name" value="Glycosyl hydrolase domain"/>
    <property type="match status" value="1"/>
</dbReference>
<evidence type="ECO:0000313" key="7">
    <source>
        <dbReference type="Proteomes" id="UP001521116"/>
    </source>
</evidence>
<evidence type="ECO:0000256" key="1">
    <source>
        <dbReference type="ARBA" id="ARBA00007806"/>
    </source>
</evidence>
<evidence type="ECO:0000256" key="3">
    <source>
        <dbReference type="SAM" id="SignalP"/>
    </source>
</evidence>
<dbReference type="Gene3D" id="3.20.20.80">
    <property type="entry name" value="Glycosidases"/>
    <property type="match status" value="1"/>
</dbReference>
<accession>A0ABR3T4B5</accession>
<feature type="domain" description="Glycoside hydrolase family 31 TIM barrel" evidence="4">
    <location>
        <begin position="212"/>
        <end position="523"/>
    </location>
</feature>
<dbReference type="Pfam" id="PF01055">
    <property type="entry name" value="Glyco_hydro_31_2nd"/>
    <property type="match status" value="1"/>
</dbReference>
<protein>
    <recommendedName>
        <fullName evidence="8">Glycoside hydrolase family 31 protein</fullName>
    </recommendedName>
</protein>